<evidence type="ECO:0000313" key="3">
    <source>
        <dbReference type="Proteomes" id="UP001500945"/>
    </source>
</evidence>
<evidence type="ECO:0000256" key="1">
    <source>
        <dbReference type="SAM" id="MobiDB-lite"/>
    </source>
</evidence>
<feature type="region of interest" description="Disordered" evidence="1">
    <location>
        <begin position="1"/>
        <end position="94"/>
    </location>
</feature>
<accession>A0ABP8KJC3</accession>
<evidence type="ECO:0000313" key="2">
    <source>
        <dbReference type="EMBL" id="GAA4407878.1"/>
    </source>
</evidence>
<comment type="caution">
    <text evidence="2">The sequence shown here is derived from an EMBL/GenBank/DDBJ whole genome shotgun (WGS) entry which is preliminary data.</text>
</comment>
<proteinExistence type="predicted"/>
<sequence>MVKVARSDENSAGMPAGPGPWGRRREGAKGATNRAIGTPLLEQPPRWAPGSPARGCQRRDEPRDRPPSLEQPALRAEPTAGGLPQRFVTDSRAG</sequence>
<feature type="compositionally biased region" description="Basic and acidic residues" evidence="1">
    <location>
        <begin position="57"/>
        <end position="67"/>
    </location>
</feature>
<dbReference type="Proteomes" id="UP001500945">
    <property type="component" value="Unassembled WGS sequence"/>
</dbReference>
<gene>
    <name evidence="2" type="ORF">GCM10023168_24430</name>
</gene>
<protein>
    <submittedName>
        <fullName evidence="2">Uncharacterized protein</fullName>
    </submittedName>
</protein>
<reference evidence="3" key="1">
    <citation type="journal article" date="2019" name="Int. J. Syst. Evol. Microbiol.">
        <title>The Global Catalogue of Microorganisms (GCM) 10K type strain sequencing project: providing services to taxonomists for standard genome sequencing and annotation.</title>
        <authorList>
            <consortium name="The Broad Institute Genomics Platform"/>
            <consortium name="The Broad Institute Genome Sequencing Center for Infectious Disease"/>
            <person name="Wu L."/>
            <person name="Ma J."/>
        </authorList>
    </citation>
    <scope>NUCLEOTIDE SEQUENCE [LARGE SCALE GENOMIC DNA]</scope>
    <source>
        <strain evidence="3">JCM 17809</strain>
    </source>
</reference>
<dbReference type="EMBL" id="BAABGM010000015">
    <property type="protein sequence ID" value="GAA4407878.1"/>
    <property type="molecule type" value="Genomic_DNA"/>
</dbReference>
<organism evidence="2 3">
    <name type="scientific">Fodinibacter luteus</name>
    <dbReference type="NCBI Taxonomy" id="552064"/>
    <lineage>
        <taxon>Bacteria</taxon>
        <taxon>Bacillati</taxon>
        <taxon>Actinomycetota</taxon>
        <taxon>Actinomycetes</taxon>
        <taxon>Micrococcales</taxon>
        <taxon>Intrasporangiaceae</taxon>
        <taxon>Fodinibacter (ex Wang et al. 2009)</taxon>
    </lineage>
</organism>
<keyword evidence="3" id="KW-1185">Reference proteome</keyword>
<name>A0ABP8KJC3_9MICO</name>